<evidence type="ECO:0000313" key="3">
    <source>
        <dbReference type="Proteomes" id="UP001234585"/>
    </source>
</evidence>
<feature type="chain" id="PRO_5041208687" evidence="1">
    <location>
        <begin position="25"/>
        <end position="157"/>
    </location>
</feature>
<evidence type="ECO:0000256" key="1">
    <source>
        <dbReference type="SAM" id="SignalP"/>
    </source>
</evidence>
<accession>A0AA50CJS2</accession>
<protein>
    <submittedName>
        <fullName evidence="2">Uncharacterized protein</fullName>
    </submittedName>
</protein>
<gene>
    <name evidence="2" type="ORF">Q9313_12525</name>
</gene>
<organism evidence="2 3">
    <name type="scientific">Shinella sumterensis</name>
    <dbReference type="NCBI Taxonomy" id="1967501"/>
    <lineage>
        <taxon>Bacteria</taxon>
        <taxon>Pseudomonadati</taxon>
        <taxon>Pseudomonadota</taxon>
        <taxon>Alphaproteobacteria</taxon>
        <taxon>Hyphomicrobiales</taxon>
        <taxon>Rhizobiaceae</taxon>
        <taxon>Shinella</taxon>
    </lineage>
</organism>
<dbReference type="AlphaFoldDB" id="A0AA50CJS2"/>
<feature type="signal peptide" evidence="1">
    <location>
        <begin position="1"/>
        <end position="24"/>
    </location>
</feature>
<name>A0AA50CJS2_9HYPH</name>
<proteinExistence type="predicted"/>
<evidence type="ECO:0000313" key="2">
    <source>
        <dbReference type="EMBL" id="WLR96531.1"/>
    </source>
</evidence>
<sequence>MAIRMSFLALLSAAIVSMAMPARASNIVPDALSAVQAEVAKRCKTAVYGEDFADYVDFNNDRLVDAIFNLGAVNCDGVPGGLCGNVGCPHHFYIRVAEGGFFLAAVADLYGYDMKKRFGNMVLELKANAASCGRDDSEYCVMTIRVRNARFETISKK</sequence>
<keyword evidence="3" id="KW-1185">Reference proteome</keyword>
<dbReference type="RefSeq" id="WP_160870078.1">
    <property type="nucleotide sequence ID" value="NZ_CP132302.1"/>
</dbReference>
<keyword evidence="1" id="KW-0732">Signal</keyword>
<dbReference type="EMBL" id="CP132302">
    <property type="protein sequence ID" value="WLR96531.1"/>
    <property type="molecule type" value="Genomic_DNA"/>
</dbReference>
<reference evidence="2 3" key="1">
    <citation type="submission" date="2023-08" db="EMBL/GenBank/DDBJ databases">
        <title>Pathogen: clinical or host-associated sample.</title>
        <authorList>
            <person name="Hergert J."/>
            <person name="Casey R."/>
            <person name="Wagner J."/>
            <person name="Young E.L."/>
            <person name="Oakeson K.F."/>
        </authorList>
    </citation>
    <scope>NUCLEOTIDE SEQUENCE [LARGE SCALE GENOMIC DNA]</scope>
    <source>
        <strain evidence="2 3">1760953</strain>
    </source>
</reference>
<dbReference type="Proteomes" id="UP001234585">
    <property type="component" value="Chromosome"/>
</dbReference>